<reference evidence="8" key="1">
    <citation type="submission" date="2017-01" db="EMBL/GenBank/DDBJ databases">
        <authorList>
            <person name="Varghese N."/>
            <person name="Submissions S."/>
        </authorList>
    </citation>
    <scope>NUCLEOTIDE SEQUENCE [LARGE SCALE GENOMIC DNA]</scope>
    <source>
        <strain evidence="8">DSM 19945</strain>
    </source>
</reference>
<dbReference type="EMBL" id="FTOG01000002">
    <property type="protein sequence ID" value="SIS50287.1"/>
    <property type="molecule type" value="Genomic_DNA"/>
</dbReference>
<dbReference type="Gene3D" id="3.40.50.300">
    <property type="entry name" value="P-loop containing nucleotide triphosphate hydrolases"/>
    <property type="match status" value="2"/>
</dbReference>
<dbReference type="CDD" id="cd03215">
    <property type="entry name" value="ABC_Carb_Monos_II"/>
    <property type="match status" value="1"/>
</dbReference>
<proteinExistence type="predicted"/>
<keyword evidence="5 7" id="KW-0067">ATP-binding</keyword>
<sequence>MNMAIEAKSLTKTFGSVRALTEGRLRVAEGEIHALLGANGCGKSTLSKIIAGTHAPSSGSLRINGQEVSFASPRAAEDAGVALFYQELSLIPQLSVEANIFLGREPRTAVGAIDRKAMRAMAQKLIDRFGEAVGPGLRPEARVSDLQPGERQIVEILKVYAKNPRIVIMDEATAALDSRQVAVFFDFLREKRGEGVSTVFISHRLAEVFAICDRITVMRNGETVAEMTVADTTQEEVVRMMVGDIHRPQKRAAKTGTATPIFEVRNITGARFHDVSLSLAPGEILGLGGLQGQGQSALLRGLFGITPLTAGTLHLEGRACRMRRPAQAMAEGLAYVSGDRVSDSVLQGRSIYENLLAALVMREGKLWLSPRQMAPRLSAEAASLKTKYAQLSDAINTLSGGNQQKVFIARWLATQPRILLLDDPTKGIDLGAKADLFALIRDLADKGVGIILYSSEESELLDNCDRIAVFNGGAVVTELSGATLDSFHLTRAAFGES</sequence>
<keyword evidence="1" id="KW-0813">Transport</keyword>
<dbReference type="SMART" id="SM00382">
    <property type="entry name" value="AAA"/>
    <property type="match status" value="2"/>
</dbReference>
<dbReference type="Proteomes" id="UP000186221">
    <property type="component" value="Unassembled WGS sequence"/>
</dbReference>
<evidence type="ECO:0000313" key="7">
    <source>
        <dbReference type="EMBL" id="SIS50287.1"/>
    </source>
</evidence>
<dbReference type="SUPFAM" id="SSF52540">
    <property type="entry name" value="P-loop containing nucleoside triphosphate hydrolases"/>
    <property type="match status" value="2"/>
</dbReference>
<evidence type="ECO:0000256" key="5">
    <source>
        <dbReference type="ARBA" id="ARBA00022840"/>
    </source>
</evidence>
<evidence type="ECO:0000256" key="1">
    <source>
        <dbReference type="ARBA" id="ARBA00022448"/>
    </source>
</evidence>
<dbReference type="InterPro" id="IPR003593">
    <property type="entry name" value="AAA+_ATPase"/>
</dbReference>
<dbReference type="InterPro" id="IPR003439">
    <property type="entry name" value="ABC_transporter-like_ATP-bd"/>
</dbReference>
<dbReference type="Pfam" id="PF00005">
    <property type="entry name" value="ABC_tran"/>
    <property type="match status" value="2"/>
</dbReference>
<dbReference type="InterPro" id="IPR017871">
    <property type="entry name" value="ABC_transporter-like_CS"/>
</dbReference>
<evidence type="ECO:0000256" key="3">
    <source>
        <dbReference type="ARBA" id="ARBA00022737"/>
    </source>
</evidence>
<gene>
    <name evidence="7" type="ORF">SAMN05421580_10221</name>
</gene>
<keyword evidence="4" id="KW-0547">Nucleotide-binding</keyword>
<dbReference type="GO" id="GO:0005524">
    <property type="term" value="F:ATP binding"/>
    <property type="evidence" value="ECO:0007669"/>
    <property type="project" value="UniProtKB-KW"/>
</dbReference>
<dbReference type="CDD" id="cd03216">
    <property type="entry name" value="ABC_Carb_Monos_I"/>
    <property type="match status" value="1"/>
</dbReference>
<dbReference type="OrthoDB" id="9805029at2"/>
<dbReference type="InterPro" id="IPR050107">
    <property type="entry name" value="ABC_carbohydrate_import_ATPase"/>
</dbReference>
<dbReference type="PANTHER" id="PTHR43790:SF9">
    <property type="entry name" value="GALACTOFURANOSE TRANSPORTER ATP-BINDING PROTEIN YTFR"/>
    <property type="match status" value="1"/>
</dbReference>
<evidence type="ECO:0000256" key="2">
    <source>
        <dbReference type="ARBA" id="ARBA00022597"/>
    </source>
</evidence>
<evidence type="ECO:0000313" key="8">
    <source>
        <dbReference type="Proteomes" id="UP000186221"/>
    </source>
</evidence>
<dbReference type="PROSITE" id="PS50893">
    <property type="entry name" value="ABC_TRANSPORTER_2"/>
    <property type="match status" value="2"/>
</dbReference>
<feature type="domain" description="ABC transporter" evidence="6">
    <location>
        <begin position="5"/>
        <end position="245"/>
    </location>
</feature>
<feature type="domain" description="ABC transporter" evidence="6">
    <location>
        <begin position="240"/>
        <end position="497"/>
    </location>
</feature>
<dbReference type="STRING" id="453582.SAMN05421580_10221"/>
<evidence type="ECO:0000256" key="4">
    <source>
        <dbReference type="ARBA" id="ARBA00022741"/>
    </source>
</evidence>
<keyword evidence="8" id="KW-1185">Reference proteome</keyword>
<dbReference type="InterPro" id="IPR027417">
    <property type="entry name" value="P-loop_NTPase"/>
</dbReference>
<protein>
    <submittedName>
        <fullName evidence="7">Monosaccharide ABC transporter ATP-binding protein, CUT2 family</fullName>
    </submittedName>
</protein>
<keyword evidence="2" id="KW-0762">Sugar transport</keyword>
<dbReference type="PROSITE" id="PS00211">
    <property type="entry name" value="ABC_TRANSPORTER_1"/>
    <property type="match status" value="1"/>
</dbReference>
<keyword evidence="3" id="KW-0677">Repeat</keyword>
<organism evidence="7 8">
    <name type="scientific">Rhodobacter aestuarii</name>
    <dbReference type="NCBI Taxonomy" id="453582"/>
    <lineage>
        <taxon>Bacteria</taxon>
        <taxon>Pseudomonadati</taxon>
        <taxon>Pseudomonadota</taxon>
        <taxon>Alphaproteobacteria</taxon>
        <taxon>Rhodobacterales</taxon>
        <taxon>Rhodobacter group</taxon>
        <taxon>Rhodobacter</taxon>
    </lineage>
</organism>
<dbReference type="GO" id="GO:0016887">
    <property type="term" value="F:ATP hydrolysis activity"/>
    <property type="evidence" value="ECO:0007669"/>
    <property type="project" value="InterPro"/>
</dbReference>
<evidence type="ECO:0000259" key="6">
    <source>
        <dbReference type="PROSITE" id="PS50893"/>
    </source>
</evidence>
<dbReference type="PANTHER" id="PTHR43790">
    <property type="entry name" value="CARBOHYDRATE TRANSPORT ATP-BINDING PROTEIN MG119-RELATED"/>
    <property type="match status" value="1"/>
</dbReference>
<accession>A0A1N7JLV6</accession>
<dbReference type="RefSeq" id="WP_076483635.1">
    <property type="nucleotide sequence ID" value="NZ_FTOG01000002.1"/>
</dbReference>
<name>A0A1N7JLV6_9RHOB</name>
<dbReference type="AlphaFoldDB" id="A0A1N7JLV6"/>